<dbReference type="KEGG" id="lpb:SH83_02455"/>
<dbReference type="UniPathway" id="UPA00050">
    <property type="reaction ID" value="UER00064"/>
</dbReference>
<comment type="caution">
    <text evidence="17">The sequence shown here is derived from an EMBL/GenBank/DDBJ whole genome shotgun (WGS) entry which is preliminary data.</text>
</comment>
<evidence type="ECO:0000259" key="15">
    <source>
        <dbReference type="Pfam" id="PF08544"/>
    </source>
</evidence>
<evidence type="ECO:0000256" key="12">
    <source>
        <dbReference type="ARBA" id="ARBA00049954"/>
    </source>
</evidence>
<dbReference type="GO" id="GO:0005524">
    <property type="term" value="F:ATP binding"/>
    <property type="evidence" value="ECO:0007669"/>
    <property type="project" value="UniProtKB-UniRule"/>
</dbReference>
<dbReference type="PANTHER" id="PTHR20861">
    <property type="entry name" value="HOMOSERINE/4-DIPHOSPHOCYTIDYL-2-C-METHYL-D-ERYTHRITOL KINASE"/>
    <property type="match status" value="1"/>
</dbReference>
<reference evidence="19 20" key="1">
    <citation type="submission" date="2016-03" db="EMBL/GenBank/DDBJ databases">
        <title>Comparative genomics of 54 Lactobacillus plantarum strains reveals genomic uncoupling from niche constraints.</title>
        <authorList>
            <person name="Martino M.E."/>
        </authorList>
    </citation>
    <scope>NUCLEOTIDE SEQUENCE [LARGE SCALE GENOMIC DNA]</scope>
    <source>
        <strain evidence="17 20">19.1</strain>
        <strain evidence="18 19">NAB2</strain>
        <strain evidence="16 21">Nizo2260</strain>
    </source>
</reference>
<keyword evidence="5 13" id="KW-0028">Amino-acid biosynthesis</keyword>
<dbReference type="GO" id="GO:0005737">
    <property type="term" value="C:cytoplasm"/>
    <property type="evidence" value="ECO:0007669"/>
    <property type="project" value="UniProtKB-SubCell"/>
</dbReference>
<dbReference type="Gene3D" id="3.30.230.10">
    <property type="match status" value="1"/>
</dbReference>
<gene>
    <name evidence="13" type="primary">thrB</name>
    <name evidence="17" type="ORF">Lp19_2047</name>
    <name evidence="18" type="ORF">NAB2_3062</name>
    <name evidence="16" type="ORF">Nizo2260_0981</name>
</gene>
<dbReference type="HAMAP" id="MF_00384">
    <property type="entry name" value="Homoser_kinase"/>
    <property type="match status" value="1"/>
</dbReference>
<evidence type="ECO:0000256" key="5">
    <source>
        <dbReference type="ARBA" id="ARBA00022605"/>
    </source>
</evidence>
<keyword evidence="7 13" id="KW-0791">Threonine biosynthesis</keyword>
<dbReference type="Pfam" id="PF00288">
    <property type="entry name" value="GHMP_kinases_N"/>
    <property type="match status" value="1"/>
</dbReference>
<dbReference type="InterPro" id="IPR006203">
    <property type="entry name" value="GHMP_knse_ATP-bd_CS"/>
</dbReference>
<dbReference type="EMBL" id="LUXM01000033">
    <property type="protein sequence ID" value="KZU94073.1"/>
    <property type="molecule type" value="Genomic_DNA"/>
</dbReference>
<proteinExistence type="inferred from homology"/>
<evidence type="ECO:0000313" key="20">
    <source>
        <dbReference type="Proteomes" id="UP000076882"/>
    </source>
</evidence>
<keyword evidence="13" id="KW-0963">Cytoplasm</keyword>
<evidence type="ECO:0000313" key="17">
    <source>
        <dbReference type="EMBL" id="KZU94073.1"/>
    </source>
</evidence>
<keyword evidence="10 13" id="KW-0067">ATP-binding</keyword>
<feature type="binding site" evidence="13">
    <location>
        <begin position="80"/>
        <end position="90"/>
    </location>
    <ligand>
        <name>ATP</name>
        <dbReference type="ChEBI" id="CHEBI:30616"/>
    </ligand>
</feature>
<evidence type="ECO:0000256" key="9">
    <source>
        <dbReference type="ARBA" id="ARBA00022777"/>
    </source>
</evidence>
<dbReference type="RefSeq" id="WP_013355218.1">
    <property type="nucleotide sequence ID" value="NZ_BOVM01000033.1"/>
</dbReference>
<dbReference type="EMBL" id="LUXO01000035">
    <property type="protein sequence ID" value="KZV01153.1"/>
    <property type="molecule type" value="Genomic_DNA"/>
</dbReference>
<evidence type="ECO:0000256" key="3">
    <source>
        <dbReference type="ARBA" id="ARBA00012078"/>
    </source>
</evidence>
<evidence type="ECO:0000313" key="21">
    <source>
        <dbReference type="Proteomes" id="UP000076989"/>
    </source>
</evidence>
<keyword evidence="9 13" id="KW-0418">Kinase</keyword>
<keyword evidence="6 13" id="KW-0808">Transferase</keyword>
<dbReference type="SUPFAM" id="SSF54211">
    <property type="entry name" value="Ribosomal protein S5 domain 2-like"/>
    <property type="match status" value="1"/>
</dbReference>
<evidence type="ECO:0000256" key="11">
    <source>
        <dbReference type="ARBA" id="ARBA00049375"/>
    </source>
</evidence>
<dbReference type="PIRSF" id="PIRSF000676">
    <property type="entry name" value="Homoser_kin"/>
    <property type="match status" value="1"/>
</dbReference>
<evidence type="ECO:0000313" key="18">
    <source>
        <dbReference type="EMBL" id="KZV01153.1"/>
    </source>
</evidence>
<evidence type="ECO:0000256" key="4">
    <source>
        <dbReference type="ARBA" id="ARBA00017858"/>
    </source>
</evidence>
<comment type="catalytic activity">
    <reaction evidence="11 13">
        <text>L-homoserine + ATP = O-phospho-L-homoserine + ADP + H(+)</text>
        <dbReference type="Rhea" id="RHEA:13985"/>
        <dbReference type="ChEBI" id="CHEBI:15378"/>
        <dbReference type="ChEBI" id="CHEBI:30616"/>
        <dbReference type="ChEBI" id="CHEBI:57476"/>
        <dbReference type="ChEBI" id="CHEBI:57590"/>
        <dbReference type="ChEBI" id="CHEBI:456216"/>
        <dbReference type="EC" id="2.7.1.39"/>
    </reaction>
</comment>
<comment type="function">
    <text evidence="12 13">Catalyzes the ATP-dependent phosphorylation of L-homoserine to L-homoserine phosphate.</text>
</comment>
<dbReference type="EC" id="2.7.1.39" evidence="3 13"/>
<evidence type="ECO:0000256" key="13">
    <source>
        <dbReference type="HAMAP-Rule" id="MF_00384"/>
    </source>
</evidence>
<dbReference type="InterPro" id="IPR014721">
    <property type="entry name" value="Ribsml_uS5_D2-typ_fold_subgr"/>
</dbReference>
<comment type="similarity">
    <text evidence="2 13">Belongs to the GHMP kinase family. Homoserine kinase subfamily.</text>
</comment>
<evidence type="ECO:0000256" key="8">
    <source>
        <dbReference type="ARBA" id="ARBA00022741"/>
    </source>
</evidence>
<dbReference type="EMBL" id="LUWI01000016">
    <property type="protein sequence ID" value="KZU05586.1"/>
    <property type="molecule type" value="Genomic_DNA"/>
</dbReference>
<dbReference type="InterPro" id="IPR006204">
    <property type="entry name" value="GHMP_kinase_N_dom"/>
</dbReference>
<protein>
    <recommendedName>
        <fullName evidence="4 13">Homoserine kinase</fullName>
        <shortName evidence="13">HK</shortName>
        <shortName evidence="13">HSK</shortName>
        <ecNumber evidence="3 13">2.7.1.39</ecNumber>
    </recommendedName>
</protein>
<sequence length="291" mass="30773">MLTISVPATSANLGPGFDSIGLALDMQLTLQVLQPSDHWQIDHPFGADVPTDERNLIIKTALHLVPDLQPQHLQMASKIPLARGLGSSSTAIVAGLVLANELTGATRSSAELLEVATQLEGHPDNVAPALLGGLVVATNTDERVRAVKLPLPMLFASVYVPNEPLLTTASRQALPTELAYHQAVTGSSVANTLVAALATQNWDVALPLLEQDQFHEQYRAKLVPALQTVRDHAHALGLTGTYLSGAGPTVITLGDYGQLATLQAQLSQDTTLTGQLFLLPMDATGVKVQKS</sequence>
<evidence type="ECO:0000256" key="2">
    <source>
        <dbReference type="ARBA" id="ARBA00007370"/>
    </source>
</evidence>
<dbReference type="Gene3D" id="3.30.70.890">
    <property type="entry name" value="GHMP kinase, C-terminal domain"/>
    <property type="match status" value="1"/>
</dbReference>
<dbReference type="PATRIC" id="fig|1590.144.peg.512"/>
<comment type="subcellular location">
    <subcellularLocation>
        <location evidence="13">Cytoplasm</location>
    </subcellularLocation>
</comment>
<dbReference type="Proteomes" id="UP000076872">
    <property type="component" value="Unassembled WGS sequence"/>
</dbReference>
<accession>A0A0M0CJD6</accession>
<name>A0A0M0CJD6_LACPN</name>
<comment type="pathway">
    <text evidence="1 13">Amino-acid biosynthesis; L-threonine biosynthesis; L-threonine from L-aspartate: step 4/5.</text>
</comment>
<keyword evidence="8 13" id="KW-0547">Nucleotide-binding</keyword>
<dbReference type="InterPro" id="IPR013750">
    <property type="entry name" value="GHMP_kinase_C_dom"/>
</dbReference>
<evidence type="ECO:0000259" key="14">
    <source>
        <dbReference type="Pfam" id="PF00288"/>
    </source>
</evidence>
<feature type="domain" description="GHMP kinase N-terminal" evidence="14">
    <location>
        <begin position="55"/>
        <end position="133"/>
    </location>
</feature>
<dbReference type="PRINTS" id="PR00958">
    <property type="entry name" value="HOMSERKINASE"/>
</dbReference>
<dbReference type="PANTHER" id="PTHR20861:SF1">
    <property type="entry name" value="HOMOSERINE KINASE"/>
    <property type="match status" value="1"/>
</dbReference>
<dbReference type="PROSITE" id="PS00627">
    <property type="entry name" value="GHMP_KINASES_ATP"/>
    <property type="match status" value="1"/>
</dbReference>
<feature type="domain" description="GHMP kinase C-terminal" evidence="15">
    <location>
        <begin position="194"/>
        <end position="267"/>
    </location>
</feature>
<dbReference type="Proteomes" id="UP000076989">
    <property type="component" value="Unassembled WGS sequence"/>
</dbReference>
<dbReference type="SUPFAM" id="SSF55060">
    <property type="entry name" value="GHMP Kinase, C-terminal domain"/>
    <property type="match status" value="1"/>
</dbReference>
<dbReference type="Pfam" id="PF08544">
    <property type="entry name" value="GHMP_kinases_C"/>
    <property type="match status" value="1"/>
</dbReference>
<dbReference type="GO" id="GO:0004413">
    <property type="term" value="F:homoserine kinase activity"/>
    <property type="evidence" value="ECO:0007669"/>
    <property type="project" value="UniProtKB-UniRule"/>
</dbReference>
<evidence type="ECO:0000256" key="6">
    <source>
        <dbReference type="ARBA" id="ARBA00022679"/>
    </source>
</evidence>
<dbReference type="InterPro" id="IPR000870">
    <property type="entry name" value="Homoserine_kinase"/>
</dbReference>
<evidence type="ECO:0000313" key="16">
    <source>
        <dbReference type="EMBL" id="KZU05586.1"/>
    </source>
</evidence>
<dbReference type="InterPro" id="IPR020568">
    <property type="entry name" value="Ribosomal_Su5_D2-typ_SF"/>
</dbReference>
<dbReference type="Proteomes" id="UP000076882">
    <property type="component" value="Unassembled WGS sequence"/>
</dbReference>
<dbReference type="InterPro" id="IPR036554">
    <property type="entry name" value="GHMP_kinase_C_sf"/>
</dbReference>
<evidence type="ECO:0000313" key="19">
    <source>
        <dbReference type="Proteomes" id="UP000076872"/>
    </source>
</evidence>
<dbReference type="AlphaFoldDB" id="A0A0M0CJD6"/>
<evidence type="ECO:0000256" key="7">
    <source>
        <dbReference type="ARBA" id="ARBA00022697"/>
    </source>
</evidence>
<organism evidence="17 20">
    <name type="scientific">Lactiplantibacillus plantarum</name>
    <name type="common">Lactobacillus plantarum</name>
    <dbReference type="NCBI Taxonomy" id="1590"/>
    <lineage>
        <taxon>Bacteria</taxon>
        <taxon>Bacillati</taxon>
        <taxon>Bacillota</taxon>
        <taxon>Bacilli</taxon>
        <taxon>Lactobacillales</taxon>
        <taxon>Lactobacillaceae</taxon>
        <taxon>Lactiplantibacillus</taxon>
    </lineage>
</organism>
<dbReference type="GO" id="GO:0009088">
    <property type="term" value="P:threonine biosynthetic process"/>
    <property type="evidence" value="ECO:0007669"/>
    <property type="project" value="UniProtKB-UniRule"/>
</dbReference>
<evidence type="ECO:0000256" key="10">
    <source>
        <dbReference type="ARBA" id="ARBA00022840"/>
    </source>
</evidence>
<dbReference type="NCBIfam" id="TIGR00191">
    <property type="entry name" value="thrB"/>
    <property type="match status" value="1"/>
</dbReference>
<evidence type="ECO:0000256" key="1">
    <source>
        <dbReference type="ARBA" id="ARBA00005015"/>
    </source>
</evidence>